<dbReference type="SMART" id="SM00173">
    <property type="entry name" value="RAS"/>
    <property type="match status" value="1"/>
</dbReference>
<dbReference type="FunFam" id="3.40.50.300:FF:000808">
    <property type="entry name" value="Small GTP-binding protein, putative"/>
    <property type="match status" value="1"/>
</dbReference>
<dbReference type="PANTHER" id="PTHR47978">
    <property type="match status" value="1"/>
</dbReference>
<dbReference type="CDD" id="cd00154">
    <property type="entry name" value="Rab"/>
    <property type="match status" value="1"/>
</dbReference>
<dbReference type="PRINTS" id="PR00449">
    <property type="entry name" value="RASTRNSFRMNG"/>
</dbReference>
<accession>A0A146KA67</accession>
<evidence type="ECO:0000313" key="2">
    <source>
        <dbReference type="EMBL" id="JAP92396.1"/>
    </source>
</evidence>
<evidence type="ECO:0000256" key="1">
    <source>
        <dbReference type="ARBA" id="ARBA00022741"/>
    </source>
</evidence>
<sequence>LHSTMNYKVILLGDSEVGKTCVARRYLYNDFMNFYEATIATSFLSKQFEGFRLDIWDSAGQEKFSSLVQMYFRNTNVALVLFTVTKMESFISAQKWINQARDRVQSNTLKIVLLGNKIDVLEREVQKEQALQYAEDNGIQYFECSAKTGTGISEVFDFIENLARKEFGNQIPSNGPQKVNKQEIQQLKTEKSGGCC</sequence>
<dbReference type="PROSITE" id="PS51419">
    <property type="entry name" value="RAB"/>
    <property type="match status" value="1"/>
</dbReference>
<protein>
    <submittedName>
        <fullName evidence="2">Rab-like protein</fullName>
    </submittedName>
</protein>
<dbReference type="AlphaFoldDB" id="A0A146KA67"/>
<dbReference type="SMART" id="SM00175">
    <property type="entry name" value="RAB"/>
    <property type="match status" value="1"/>
</dbReference>
<dbReference type="GO" id="GO:0003924">
    <property type="term" value="F:GTPase activity"/>
    <property type="evidence" value="ECO:0007669"/>
    <property type="project" value="InterPro"/>
</dbReference>
<feature type="non-terminal residue" evidence="2">
    <location>
        <position position="1"/>
    </location>
</feature>
<dbReference type="Pfam" id="PF00071">
    <property type="entry name" value="Ras"/>
    <property type="match status" value="1"/>
</dbReference>
<dbReference type="GO" id="GO:0005525">
    <property type="term" value="F:GTP binding"/>
    <property type="evidence" value="ECO:0007669"/>
    <property type="project" value="InterPro"/>
</dbReference>
<dbReference type="EMBL" id="GDID01004210">
    <property type="protein sequence ID" value="JAP92396.1"/>
    <property type="molecule type" value="Transcribed_RNA"/>
</dbReference>
<dbReference type="Gene3D" id="3.40.50.300">
    <property type="entry name" value="P-loop containing nucleotide triphosphate hydrolases"/>
    <property type="match status" value="1"/>
</dbReference>
<dbReference type="PROSITE" id="PS51421">
    <property type="entry name" value="RAS"/>
    <property type="match status" value="1"/>
</dbReference>
<proteinExistence type="predicted"/>
<dbReference type="InterPro" id="IPR005225">
    <property type="entry name" value="Small_GTP-bd"/>
</dbReference>
<dbReference type="SMART" id="SM00176">
    <property type="entry name" value="RAN"/>
    <property type="match status" value="1"/>
</dbReference>
<dbReference type="NCBIfam" id="TIGR00231">
    <property type="entry name" value="small_GTP"/>
    <property type="match status" value="1"/>
</dbReference>
<dbReference type="SMART" id="SM00174">
    <property type="entry name" value="RHO"/>
    <property type="match status" value="1"/>
</dbReference>
<keyword evidence="1" id="KW-0547">Nucleotide-binding</keyword>
<organism evidence="2">
    <name type="scientific">Trepomonas sp. PC1</name>
    <dbReference type="NCBI Taxonomy" id="1076344"/>
    <lineage>
        <taxon>Eukaryota</taxon>
        <taxon>Metamonada</taxon>
        <taxon>Diplomonadida</taxon>
        <taxon>Hexamitidae</taxon>
        <taxon>Hexamitinae</taxon>
        <taxon>Trepomonas</taxon>
    </lineage>
</organism>
<dbReference type="SUPFAM" id="SSF52540">
    <property type="entry name" value="P-loop containing nucleoside triphosphate hydrolases"/>
    <property type="match status" value="1"/>
</dbReference>
<name>A0A146KA67_9EUKA</name>
<reference evidence="2" key="1">
    <citation type="submission" date="2015-07" db="EMBL/GenBank/DDBJ databases">
        <title>Adaptation to a free-living lifestyle via gene acquisitions in the diplomonad Trepomonas sp. PC1.</title>
        <authorList>
            <person name="Xu F."/>
            <person name="Jerlstrom-Hultqvist J."/>
            <person name="Kolisko M."/>
            <person name="Simpson A.G.B."/>
            <person name="Roger A.J."/>
            <person name="Svard S.G."/>
            <person name="Andersson J.O."/>
        </authorList>
    </citation>
    <scope>NUCLEOTIDE SEQUENCE</scope>
    <source>
        <strain evidence="2">PC1</strain>
    </source>
</reference>
<dbReference type="InterPro" id="IPR001806">
    <property type="entry name" value="Small_GTPase"/>
</dbReference>
<dbReference type="InterPro" id="IPR027417">
    <property type="entry name" value="P-loop_NTPase"/>
</dbReference>
<gene>
    <name evidence="2" type="ORF">TPC1_15678</name>
</gene>